<feature type="domain" description="6-phosphogluconate dehydrogenase NADP-binding" evidence="2">
    <location>
        <begin position="11"/>
        <end position="159"/>
    </location>
</feature>
<dbReference type="SUPFAM" id="SSF51735">
    <property type="entry name" value="NAD(P)-binding Rossmann-fold domains"/>
    <property type="match status" value="1"/>
</dbReference>
<keyword evidence="5" id="KW-1185">Reference proteome</keyword>
<dbReference type="Pfam" id="PF09130">
    <property type="entry name" value="DUF1932"/>
    <property type="match status" value="1"/>
</dbReference>
<dbReference type="AlphaFoldDB" id="A0A927C2E3"/>
<protein>
    <submittedName>
        <fullName evidence="4">NAD(P)-dependent oxidoreductase</fullName>
    </submittedName>
</protein>
<gene>
    <name evidence="4" type="ORF">IB286_13605</name>
</gene>
<dbReference type="SUPFAM" id="SSF48179">
    <property type="entry name" value="6-phosphogluconate dehydrogenase C-terminal domain-like"/>
    <property type="match status" value="1"/>
</dbReference>
<dbReference type="RefSeq" id="WP_008250897.1">
    <property type="nucleotide sequence ID" value="NZ_JACXLD010000010.1"/>
</dbReference>
<keyword evidence="1" id="KW-0560">Oxidoreductase</keyword>
<dbReference type="InterPro" id="IPR036291">
    <property type="entry name" value="NAD(P)-bd_dom_sf"/>
</dbReference>
<dbReference type="InterPro" id="IPR013328">
    <property type="entry name" value="6PGD_dom2"/>
</dbReference>
<evidence type="ECO:0000259" key="2">
    <source>
        <dbReference type="Pfam" id="PF03446"/>
    </source>
</evidence>
<dbReference type="Proteomes" id="UP000610558">
    <property type="component" value="Unassembled WGS sequence"/>
</dbReference>
<evidence type="ECO:0000313" key="4">
    <source>
        <dbReference type="EMBL" id="MBD2860040.1"/>
    </source>
</evidence>
<accession>A0A927C2E3</accession>
<dbReference type="Gene3D" id="1.10.1040.10">
    <property type="entry name" value="N-(1-d-carboxylethyl)-l-norvaline Dehydrogenase, domain 2"/>
    <property type="match status" value="1"/>
</dbReference>
<dbReference type="GO" id="GO:0016491">
    <property type="term" value="F:oxidoreductase activity"/>
    <property type="evidence" value="ECO:0007669"/>
    <property type="project" value="UniProtKB-KW"/>
</dbReference>
<dbReference type="Gene3D" id="3.40.50.720">
    <property type="entry name" value="NAD(P)-binding Rossmann-like Domain"/>
    <property type="match status" value="1"/>
</dbReference>
<name>A0A927C2E3_9GAMM</name>
<reference evidence="4" key="1">
    <citation type="submission" date="2020-09" db="EMBL/GenBank/DDBJ databases">
        <authorList>
            <person name="Yoon J.-W."/>
        </authorList>
    </citation>
    <scope>NUCLEOTIDE SEQUENCE</scope>
    <source>
        <strain evidence="4">KMU-158</strain>
    </source>
</reference>
<organism evidence="4 5">
    <name type="scientific">Spongiibacter pelagi</name>
    <dbReference type="NCBI Taxonomy" id="2760804"/>
    <lineage>
        <taxon>Bacteria</taxon>
        <taxon>Pseudomonadati</taxon>
        <taxon>Pseudomonadota</taxon>
        <taxon>Gammaproteobacteria</taxon>
        <taxon>Cellvibrionales</taxon>
        <taxon>Spongiibacteraceae</taxon>
        <taxon>Spongiibacter</taxon>
    </lineage>
</organism>
<comment type="caution">
    <text evidence="4">The sequence shown here is derived from an EMBL/GenBank/DDBJ whole genome shotgun (WGS) entry which is preliminary data.</text>
</comment>
<evidence type="ECO:0000256" key="1">
    <source>
        <dbReference type="ARBA" id="ARBA00023002"/>
    </source>
</evidence>
<dbReference type="InterPro" id="IPR015814">
    <property type="entry name" value="Pgluconate_DH_NAD-bd_C"/>
</dbReference>
<proteinExistence type="predicted"/>
<dbReference type="GO" id="GO:0050661">
    <property type="term" value="F:NADP binding"/>
    <property type="evidence" value="ECO:0007669"/>
    <property type="project" value="InterPro"/>
</dbReference>
<dbReference type="PANTHER" id="PTHR43580">
    <property type="entry name" value="OXIDOREDUCTASE GLYR1-RELATED"/>
    <property type="match status" value="1"/>
</dbReference>
<feature type="domain" description="Phosphogluconate dehydrogenase NAD-binding putative C-terminal" evidence="3">
    <location>
        <begin position="205"/>
        <end position="274"/>
    </location>
</feature>
<dbReference type="InterPro" id="IPR051265">
    <property type="entry name" value="HIBADH-related_NP60_sf"/>
</dbReference>
<dbReference type="PANTHER" id="PTHR43580:SF2">
    <property type="entry name" value="CYTOKINE-LIKE NUCLEAR FACTOR N-PAC"/>
    <property type="match status" value="1"/>
</dbReference>
<dbReference type="InterPro" id="IPR006115">
    <property type="entry name" value="6PGDH_NADP-bd"/>
</dbReference>
<evidence type="ECO:0000313" key="5">
    <source>
        <dbReference type="Proteomes" id="UP000610558"/>
    </source>
</evidence>
<sequence>MADLELAKVKRIALIGLGEVGLAVAEDLLAKTELDLQLWDAQFGTTGSAAEAHWASLASSDRVSRAADAASAAKDCQLVLSMVTAEQAVPAAESVLAGLAAEAWFVDLNSISPAAKKQLSEMVTAAGGRFVEASVMSPIHPKRTDAPILLGGPHAAAFEAIGEQLGFSDMRATSAELGIAAATKMCRSVIIKGMEALVTESLLAARHYGVDEVVLASLNNLFPRPDWPEHAHYLITRSLLHGERRAAEMREVAKTVNEAGLSPWMSAACAERQDWAAKFKAQLSETELNPLLDAINAQISTMNGEA</sequence>
<dbReference type="EMBL" id="JACXLD010000010">
    <property type="protein sequence ID" value="MBD2860040.1"/>
    <property type="molecule type" value="Genomic_DNA"/>
</dbReference>
<dbReference type="Pfam" id="PF03446">
    <property type="entry name" value="NAD_binding_2"/>
    <property type="match status" value="1"/>
</dbReference>
<evidence type="ECO:0000259" key="3">
    <source>
        <dbReference type="Pfam" id="PF09130"/>
    </source>
</evidence>
<dbReference type="InterPro" id="IPR008927">
    <property type="entry name" value="6-PGluconate_DH-like_C_sf"/>
</dbReference>